<proteinExistence type="predicted"/>
<dbReference type="SUPFAM" id="SSF52540">
    <property type="entry name" value="P-loop containing nucleoside triphosphate hydrolases"/>
    <property type="match status" value="1"/>
</dbReference>
<dbReference type="PANTHER" id="PTHR46624">
    <property type="entry name" value="AGAP002036-PA"/>
    <property type="match status" value="1"/>
</dbReference>
<sequence>MESLSIGPAKPEQLKDGAQSFLLVDEQENLQVKLAELMLTVSCLAKEELTCRPLPQVQNEAEFVERLSCVDVAGVKVLSIFGNTGDGKSHTLNHILFGGESVFYTSKSPSSCTVGVWAAYNPTLSLIALDTEGLLGAAANQNQRMRLLLKGPGYADTLLQKRFHDLSLGTEAFSSVQYVGTQTITPPTDYSKLLEAVRQQALSERFCGELSDDKMTLYSFFPDEYFTCSSVCLSCK</sequence>
<evidence type="ECO:0000313" key="1">
    <source>
        <dbReference type="EMBL" id="MEQ2217931.1"/>
    </source>
</evidence>
<evidence type="ECO:0000313" key="2">
    <source>
        <dbReference type="Proteomes" id="UP001434883"/>
    </source>
</evidence>
<comment type="caution">
    <text evidence="1">The sequence shown here is derived from an EMBL/GenBank/DDBJ whole genome shotgun (WGS) entry which is preliminary data.</text>
</comment>
<protein>
    <submittedName>
        <fullName evidence="1">Uncharacterized protein</fullName>
    </submittedName>
</protein>
<dbReference type="PANTHER" id="PTHR46624:SF2">
    <property type="entry name" value="SI:CH211-11N16.2-RELATED"/>
    <property type="match status" value="1"/>
</dbReference>
<keyword evidence="2" id="KW-1185">Reference proteome</keyword>
<dbReference type="InterPro" id="IPR042427">
    <property type="entry name" value="ZFYV1"/>
</dbReference>
<dbReference type="InterPro" id="IPR027417">
    <property type="entry name" value="P-loop_NTPase"/>
</dbReference>
<dbReference type="EMBL" id="JAHRIN010076275">
    <property type="protein sequence ID" value="MEQ2217931.1"/>
    <property type="molecule type" value="Genomic_DNA"/>
</dbReference>
<gene>
    <name evidence="1" type="ORF">XENOCAPTIV_026377</name>
</gene>
<dbReference type="Proteomes" id="UP001434883">
    <property type="component" value="Unassembled WGS sequence"/>
</dbReference>
<dbReference type="Gene3D" id="3.40.50.300">
    <property type="entry name" value="P-loop containing nucleotide triphosphate hydrolases"/>
    <property type="match status" value="1"/>
</dbReference>
<organism evidence="1 2">
    <name type="scientific">Xenoophorus captivus</name>
    <dbReference type="NCBI Taxonomy" id="1517983"/>
    <lineage>
        <taxon>Eukaryota</taxon>
        <taxon>Metazoa</taxon>
        <taxon>Chordata</taxon>
        <taxon>Craniata</taxon>
        <taxon>Vertebrata</taxon>
        <taxon>Euteleostomi</taxon>
        <taxon>Actinopterygii</taxon>
        <taxon>Neopterygii</taxon>
        <taxon>Teleostei</taxon>
        <taxon>Neoteleostei</taxon>
        <taxon>Acanthomorphata</taxon>
        <taxon>Ovalentaria</taxon>
        <taxon>Atherinomorphae</taxon>
        <taxon>Cyprinodontiformes</taxon>
        <taxon>Goodeidae</taxon>
        <taxon>Xenoophorus</taxon>
    </lineage>
</organism>
<reference evidence="1 2" key="1">
    <citation type="submission" date="2021-06" db="EMBL/GenBank/DDBJ databases">
        <authorList>
            <person name="Palmer J.M."/>
        </authorList>
    </citation>
    <scope>NUCLEOTIDE SEQUENCE [LARGE SCALE GENOMIC DNA]</scope>
    <source>
        <strain evidence="1 2">XC_2019</strain>
        <tissue evidence="1">Muscle</tissue>
    </source>
</reference>
<accession>A0ABV0SCQ5</accession>
<name>A0ABV0SCQ5_9TELE</name>